<evidence type="ECO:0000313" key="2">
    <source>
        <dbReference type="EMBL" id="QDO93266.1"/>
    </source>
</evidence>
<evidence type="ECO:0000313" key="3">
    <source>
        <dbReference type="Proteomes" id="UP000319209"/>
    </source>
</evidence>
<gene>
    <name evidence="2" type="ORF">FNB79_04505</name>
</gene>
<dbReference type="AlphaFoldDB" id="A0A516GP15"/>
<keyword evidence="3" id="KW-1185">Reference proteome</keyword>
<proteinExistence type="predicted"/>
<sequence>MNGKVNFIVFKLVLSVILFLNFSIGLSQTSYKIVYCISEIKLHGSVDNLDERGKQLTREVREQAKAVNYNLIATKEESFFEAEDKLQSDSDSPKTQMLIKLAKRFASFNEQVYSNYARDSIIFGKKLAGQDFKVKQKAYNFNWKISKSQKSILGYNAIQATGKYYNPVLNKEFSIEAWFAPSIPLQAGPDIFMGLPGLIVEVHLKGAVVTAREIDMIPNLKVQNIEDTNTLNEKEYEDIIGGLNKKLERSLD</sequence>
<dbReference type="Proteomes" id="UP000319209">
    <property type="component" value="Chromosome"/>
</dbReference>
<keyword evidence="1" id="KW-1133">Transmembrane helix</keyword>
<dbReference type="EMBL" id="CP041637">
    <property type="protein sequence ID" value="QDO93266.1"/>
    <property type="molecule type" value="Genomic_DNA"/>
</dbReference>
<name>A0A516GP15_9FLAO</name>
<organism evidence="2 3">
    <name type="scientific">Formosa sediminum</name>
    <dbReference type="NCBI Taxonomy" id="2594004"/>
    <lineage>
        <taxon>Bacteria</taxon>
        <taxon>Pseudomonadati</taxon>
        <taxon>Bacteroidota</taxon>
        <taxon>Flavobacteriia</taxon>
        <taxon>Flavobacteriales</taxon>
        <taxon>Flavobacteriaceae</taxon>
        <taxon>Formosa</taxon>
    </lineage>
</organism>
<keyword evidence="1" id="KW-0472">Membrane</keyword>
<dbReference type="InterPro" id="IPR005901">
    <property type="entry name" value="GLPGLI"/>
</dbReference>
<accession>A0A516GP15</accession>
<keyword evidence="1" id="KW-0812">Transmembrane</keyword>
<dbReference type="NCBIfam" id="TIGR01200">
    <property type="entry name" value="GLPGLI"/>
    <property type="match status" value="1"/>
</dbReference>
<dbReference type="OrthoDB" id="1440774at2"/>
<reference evidence="2 3" key="1">
    <citation type="submission" date="2019-07" db="EMBL/GenBank/DDBJ databases">
        <title>Genome sequencing for Formosa sp. PS13.</title>
        <authorList>
            <person name="Park S.-J."/>
        </authorList>
    </citation>
    <scope>NUCLEOTIDE SEQUENCE [LARGE SCALE GENOMIC DNA]</scope>
    <source>
        <strain evidence="2 3">PS13</strain>
    </source>
</reference>
<feature type="transmembrane region" description="Helical" evidence="1">
    <location>
        <begin position="7"/>
        <end position="26"/>
    </location>
</feature>
<dbReference type="RefSeq" id="WP_143380170.1">
    <property type="nucleotide sequence ID" value="NZ_CP041637.1"/>
</dbReference>
<evidence type="ECO:0000256" key="1">
    <source>
        <dbReference type="SAM" id="Phobius"/>
    </source>
</evidence>
<dbReference type="Pfam" id="PF09697">
    <property type="entry name" value="Porph_ging"/>
    <property type="match status" value="1"/>
</dbReference>
<protein>
    <submittedName>
        <fullName evidence="2">GLPGLI family protein</fullName>
    </submittedName>
</protein>
<dbReference type="KEGG" id="fop:FNB79_04505"/>